<dbReference type="RefSeq" id="WP_265048505.1">
    <property type="nucleotide sequence ID" value="NZ_CP100390.1"/>
</dbReference>
<gene>
    <name evidence="1" type="ORF">NKI27_04555</name>
</gene>
<dbReference type="CDD" id="cd07819">
    <property type="entry name" value="SRPBCC_2"/>
    <property type="match status" value="1"/>
</dbReference>
<evidence type="ECO:0000313" key="1">
    <source>
        <dbReference type="EMBL" id="UZE97024.1"/>
    </source>
</evidence>
<name>A0ABY6N4X5_9ALTE</name>
<keyword evidence="2" id="KW-1185">Reference proteome</keyword>
<evidence type="ECO:0000313" key="2">
    <source>
        <dbReference type="Proteomes" id="UP001163739"/>
    </source>
</evidence>
<dbReference type="EMBL" id="CP100390">
    <property type="protein sequence ID" value="UZE97024.1"/>
    <property type="molecule type" value="Genomic_DNA"/>
</dbReference>
<organism evidence="1 2">
    <name type="scientific">Alkalimarinus alittae</name>
    <dbReference type="NCBI Taxonomy" id="2961619"/>
    <lineage>
        <taxon>Bacteria</taxon>
        <taxon>Pseudomonadati</taxon>
        <taxon>Pseudomonadota</taxon>
        <taxon>Gammaproteobacteria</taxon>
        <taxon>Alteromonadales</taxon>
        <taxon>Alteromonadaceae</taxon>
        <taxon>Alkalimarinus</taxon>
    </lineage>
</organism>
<accession>A0ABY6N4X5</accession>
<dbReference type="Pfam" id="PF10604">
    <property type="entry name" value="Polyketide_cyc2"/>
    <property type="match status" value="1"/>
</dbReference>
<reference evidence="1" key="1">
    <citation type="submission" date="2022-06" db="EMBL/GenBank/DDBJ databases">
        <title>Alkalimarinus sp. nov., isolated from gut of a Alitta virens.</title>
        <authorList>
            <person name="Yang A.I."/>
            <person name="Shin N.-R."/>
        </authorList>
    </citation>
    <scope>NUCLEOTIDE SEQUENCE</scope>
    <source>
        <strain evidence="1">A2M4</strain>
    </source>
</reference>
<dbReference type="InterPro" id="IPR019587">
    <property type="entry name" value="Polyketide_cyclase/dehydratase"/>
</dbReference>
<sequence length="154" mass="17111">MAISVTIEVHRDFTVAASFDNVFDLLSDVPVSGSHFPKVDQLINLGDNAYRWEMEKIGVDKHAIQSIYACRYESDRDAGTIIWKPIKGEGNGVVSGSWKIKSVDEGTHLTFTTEAKMTLPLPSLLKLAISPVVKHEFNALIDTYTDRLKTKLSS</sequence>
<dbReference type="Gene3D" id="3.30.530.20">
    <property type="match status" value="1"/>
</dbReference>
<protein>
    <submittedName>
        <fullName evidence="1">SRPBCC family protein</fullName>
    </submittedName>
</protein>
<dbReference type="InterPro" id="IPR023393">
    <property type="entry name" value="START-like_dom_sf"/>
</dbReference>
<dbReference type="Proteomes" id="UP001163739">
    <property type="component" value="Chromosome"/>
</dbReference>
<proteinExistence type="predicted"/>
<dbReference type="SUPFAM" id="SSF55961">
    <property type="entry name" value="Bet v1-like"/>
    <property type="match status" value="1"/>
</dbReference>